<evidence type="ECO:0000313" key="4">
    <source>
        <dbReference type="WBParaSite" id="SMUV_0000259001-mRNA-1"/>
    </source>
</evidence>
<keyword evidence="3" id="KW-1185">Reference proteome</keyword>
<name>A0A0N5AEE0_9BILA</name>
<feature type="compositionally biased region" description="Basic and acidic residues" evidence="1">
    <location>
        <begin position="233"/>
        <end position="244"/>
    </location>
</feature>
<proteinExistence type="predicted"/>
<keyword evidence="2" id="KW-0732">Signal</keyword>
<organism evidence="3 4">
    <name type="scientific">Syphacia muris</name>
    <dbReference type="NCBI Taxonomy" id="451379"/>
    <lineage>
        <taxon>Eukaryota</taxon>
        <taxon>Metazoa</taxon>
        <taxon>Ecdysozoa</taxon>
        <taxon>Nematoda</taxon>
        <taxon>Chromadorea</taxon>
        <taxon>Rhabditida</taxon>
        <taxon>Spirurina</taxon>
        <taxon>Oxyuridomorpha</taxon>
        <taxon>Oxyuroidea</taxon>
        <taxon>Oxyuridae</taxon>
        <taxon>Syphacia</taxon>
    </lineage>
</organism>
<feature type="region of interest" description="Disordered" evidence="1">
    <location>
        <begin position="222"/>
        <end position="244"/>
    </location>
</feature>
<protein>
    <submittedName>
        <fullName evidence="4">Uncharacterized protein</fullName>
    </submittedName>
</protein>
<reference evidence="4" key="1">
    <citation type="submission" date="2017-02" db="UniProtKB">
        <authorList>
            <consortium name="WormBaseParasite"/>
        </authorList>
    </citation>
    <scope>IDENTIFICATION</scope>
</reference>
<dbReference type="Proteomes" id="UP000046393">
    <property type="component" value="Unplaced"/>
</dbReference>
<feature type="signal peptide" evidence="2">
    <location>
        <begin position="1"/>
        <end position="19"/>
    </location>
</feature>
<evidence type="ECO:0000256" key="1">
    <source>
        <dbReference type="SAM" id="MobiDB-lite"/>
    </source>
</evidence>
<sequence>MLLCLLLPVLFCSFAIVNGDFGIGKRSKRFGAIAEQTWPNINAFISAVDTDKRGFFLPGGYYSNYLSEIQNYLQADNAVPYNNYRLTHSDIEALTKNSAAEINRYRALSGEYDMVMPLLERAQATYPNTMPFLRKDPSDGLIPFNQKRQVHSVIRPSSKDPLTLEASRMNELFKNSALPTNVLSFYFGSNRIWPSSSLLANSIKPPPATFPDVYPYKRSNSQFVQSTSSGHRSISDRMPKYGTS</sequence>
<evidence type="ECO:0000256" key="2">
    <source>
        <dbReference type="SAM" id="SignalP"/>
    </source>
</evidence>
<feature type="compositionally biased region" description="Polar residues" evidence="1">
    <location>
        <begin position="222"/>
        <end position="232"/>
    </location>
</feature>
<feature type="chain" id="PRO_5005893011" evidence="2">
    <location>
        <begin position="20"/>
        <end position="244"/>
    </location>
</feature>
<dbReference type="AlphaFoldDB" id="A0A0N5AEE0"/>
<evidence type="ECO:0000313" key="3">
    <source>
        <dbReference type="Proteomes" id="UP000046393"/>
    </source>
</evidence>
<dbReference type="WBParaSite" id="SMUV_0000259001-mRNA-1">
    <property type="protein sequence ID" value="SMUV_0000259001-mRNA-1"/>
    <property type="gene ID" value="SMUV_0000259001"/>
</dbReference>
<accession>A0A0N5AEE0</accession>